<dbReference type="InterPro" id="IPR043998">
    <property type="entry name" value="Put_Metallopep"/>
</dbReference>
<name>F7NK76_9FIRM</name>
<feature type="domain" description="Putative phage metallopeptidase" evidence="2">
    <location>
        <begin position="59"/>
        <end position="188"/>
    </location>
</feature>
<dbReference type="OrthoDB" id="2617661at2"/>
<dbReference type="Pfam" id="PF18894">
    <property type="entry name" value="PhageMetallopep"/>
    <property type="match status" value="1"/>
</dbReference>
<organism evidence="3 4">
    <name type="scientific">Acetonema longum DSM 6540</name>
    <dbReference type="NCBI Taxonomy" id="1009370"/>
    <lineage>
        <taxon>Bacteria</taxon>
        <taxon>Bacillati</taxon>
        <taxon>Bacillota</taxon>
        <taxon>Negativicutes</taxon>
        <taxon>Acetonemataceae</taxon>
        <taxon>Acetonema</taxon>
    </lineage>
</organism>
<gene>
    <name evidence="3" type="ORF">ALO_12446</name>
</gene>
<dbReference type="EMBL" id="AFGF01000107">
    <property type="protein sequence ID" value="EGO63517.1"/>
    <property type="molecule type" value="Genomic_DNA"/>
</dbReference>
<dbReference type="STRING" id="1009370.ALO_12446"/>
<dbReference type="Proteomes" id="UP000003240">
    <property type="component" value="Unassembled WGS sequence"/>
</dbReference>
<feature type="region of interest" description="Disordered" evidence="1">
    <location>
        <begin position="198"/>
        <end position="221"/>
    </location>
</feature>
<evidence type="ECO:0000313" key="3">
    <source>
        <dbReference type="EMBL" id="EGO63517.1"/>
    </source>
</evidence>
<proteinExistence type="predicted"/>
<dbReference type="RefSeq" id="WP_004096104.1">
    <property type="nucleotide sequence ID" value="NZ_AFGF01000107.1"/>
</dbReference>
<accession>F7NK76</accession>
<keyword evidence="4" id="KW-1185">Reference proteome</keyword>
<sequence length="221" mass="25926">MYVEGDRVIVPVKGRIVTRRSKTEMEVDEKKRFDISLEVPGHDGYLEKDYNTEEIQCYDCEISEELRQLGDRVISKRPELFYIDEYIGRENICYVLSYEPKIDRKTGGVVFADCRMVTGPFRALMDYRYIVTFYDPHVQDLTENQKKVLMLHELLHIKDDGKIRPHDIEDFSMILRQYGLDWNDPYRTIDIPDILSEYGGGDDDAGKANEKKPGKKKTKNR</sequence>
<evidence type="ECO:0000313" key="4">
    <source>
        <dbReference type="Proteomes" id="UP000003240"/>
    </source>
</evidence>
<reference evidence="3 4" key="1">
    <citation type="journal article" date="2011" name="EMBO J.">
        <title>Structural diversity of bacterial flagellar motors.</title>
        <authorList>
            <person name="Chen S."/>
            <person name="Beeby M."/>
            <person name="Murphy G.E."/>
            <person name="Leadbetter J.R."/>
            <person name="Hendrixson D.R."/>
            <person name="Briegel A."/>
            <person name="Li Z."/>
            <person name="Shi J."/>
            <person name="Tocheva E.I."/>
            <person name="Muller A."/>
            <person name="Dobro M.J."/>
            <person name="Jensen G.J."/>
        </authorList>
    </citation>
    <scope>NUCLEOTIDE SEQUENCE [LARGE SCALE GENOMIC DNA]</scope>
    <source>
        <strain evidence="3 4">DSM 6540</strain>
    </source>
</reference>
<evidence type="ECO:0000256" key="1">
    <source>
        <dbReference type="SAM" id="MobiDB-lite"/>
    </source>
</evidence>
<dbReference type="eggNOG" id="ENOG5032T8A">
    <property type="taxonomic scope" value="Bacteria"/>
</dbReference>
<comment type="caution">
    <text evidence="3">The sequence shown here is derived from an EMBL/GenBank/DDBJ whole genome shotgun (WGS) entry which is preliminary data.</text>
</comment>
<dbReference type="AlphaFoldDB" id="F7NK76"/>
<evidence type="ECO:0000259" key="2">
    <source>
        <dbReference type="Pfam" id="PF18894"/>
    </source>
</evidence>
<protein>
    <recommendedName>
        <fullName evidence="2">Putative phage metallopeptidase domain-containing protein</fullName>
    </recommendedName>
</protein>